<organism evidence="2 3">
    <name type="scientific">Micromonospora solifontis</name>
    <dbReference type="NCBI Taxonomy" id="2487138"/>
    <lineage>
        <taxon>Bacteria</taxon>
        <taxon>Bacillati</taxon>
        <taxon>Actinomycetota</taxon>
        <taxon>Actinomycetes</taxon>
        <taxon>Micromonosporales</taxon>
        <taxon>Micromonosporaceae</taxon>
        <taxon>Micromonospora</taxon>
    </lineage>
</organism>
<name>A0ABX9WLY7_9ACTN</name>
<reference evidence="2 3" key="1">
    <citation type="submission" date="2018-11" db="EMBL/GenBank/DDBJ databases">
        <title>Micromonospora sp. PPF5-17, a new actinomycetes isolated from a hot spring soil.</title>
        <authorList>
            <person name="Thawai C."/>
        </authorList>
    </citation>
    <scope>NUCLEOTIDE SEQUENCE [LARGE SCALE GENOMIC DNA]</scope>
    <source>
        <strain evidence="2 3">PPF5-17</strain>
    </source>
</reference>
<evidence type="ECO:0000313" key="2">
    <source>
        <dbReference type="EMBL" id="RNM00434.1"/>
    </source>
</evidence>
<gene>
    <name evidence="2" type="ORF">EFE23_06230</name>
</gene>
<evidence type="ECO:0000313" key="3">
    <source>
        <dbReference type="Proteomes" id="UP000280698"/>
    </source>
</evidence>
<accession>A0ABX9WLY7</accession>
<keyword evidence="3" id="KW-1185">Reference proteome</keyword>
<comment type="caution">
    <text evidence="2">The sequence shown here is derived from an EMBL/GenBank/DDBJ whole genome shotgun (WGS) entry which is preliminary data.</text>
</comment>
<sequence>MLTSVALAALRAARRSGAEIPALAAAMDAALRSQWTDGRCHRGAARLRRPQRPAPVRQRRPSGSGGPAPGPGRPRAHRRPPTTAGPQPARRRDRRGPPRTG</sequence>
<proteinExistence type="predicted"/>
<protein>
    <submittedName>
        <fullName evidence="2">Uncharacterized protein</fullName>
    </submittedName>
</protein>
<dbReference type="Proteomes" id="UP000280698">
    <property type="component" value="Unassembled WGS sequence"/>
</dbReference>
<feature type="region of interest" description="Disordered" evidence="1">
    <location>
        <begin position="40"/>
        <end position="101"/>
    </location>
</feature>
<evidence type="ECO:0000256" key="1">
    <source>
        <dbReference type="SAM" id="MobiDB-lite"/>
    </source>
</evidence>
<feature type="compositionally biased region" description="Basic residues" evidence="1">
    <location>
        <begin position="41"/>
        <end position="51"/>
    </location>
</feature>
<dbReference type="EMBL" id="RJLN01000011">
    <property type="protein sequence ID" value="RNM00434.1"/>
    <property type="molecule type" value="Genomic_DNA"/>
</dbReference>